<dbReference type="EMBL" id="LFBU01000001">
    <property type="protein sequence ID" value="KMQ74601.1"/>
    <property type="molecule type" value="Genomic_DNA"/>
</dbReference>
<keyword evidence="4" id="KW-1185">Reference proteome</keyword>
<evidence type="ECO:0000256" key="1">
    <source>
        <dbReference type="SAM" id="Phobius"/>
    </source>
</evidence>
<reference evidence="3 4" key="1">
    <citation type="submission" date="2015-06" db="EMBL/GenBank/DDBJ databases">
        <title>Marinobacter subterrani, a genetically tractable neutrophilic iron-oxidizing strain isolated from the Soudan Iron Mine.</title>
        <authorList>
            <person name="Bonis B.M."/>
            <person name="Gralnick J.A."/>
        </authorList>
    </citation>
    <scope>NUCLEOTIDE SEQUENCE [LARGE SCALE GENOMIC DNA]</scope>
    <source>
        <strain evidence="3 4">JG233</strain>
    </source>
</reference>
<dbReference type="AlphaFoldDB" id="A0A0J7J9Q0"/>
<evidence type="ECO:0000313" key="4">
    <source>
        <dbReference type="Proteomes" id="UP000036102"/>
    </source>
</evidence>
<organism evidence="3 4">
    <name type="scientific">Marinobacter subterrani</name>
    <dbReference type="NCBI Taxonomy" id="1658765"/>
    <lineage>
        <taxon>Bacteria</taxon>
        <taxon>Pseudomonadati</taxon>
        <taxon>Pseudomonadota</taxon>
        <taxon>Gammaproteobacteria</taxon>
        <taxon>Pseudomonadales</taxon>
        <taxon>Marinobacteraceae</taxon>
        <taxon>Marinobacter</taxon>
    </lineage>
</organism>
<name>A0A0J7J9Q0_9GAMM</name>
<dbReference type="RefSeq" id="WP_048494788.1">
    <property type="nucleotide sequence ID" value="NZ_LFBU01000001.1"/>
</dbReference>
<dbReference type="NCBIfam" id="TIGR02595">
    <property type="entry name" value="PEP_CTERM"/>
    <property type="match status" value="1"/>
</dbReference>
<dbReference type="InterPro" id="IPR013424">
    <property type="entry name" value="Ice-binding_C"/>
</dbReference>
<feature type="transmembrane region" description="Helical" evidence="1">
    <location>
        <begin position="192"/>
        <end position="214"/>
    </location>
</feature>
<proteinExistence type="predicted"/>
<dbReference type="OrthoDB" id="9888226at2"/>
<comment type="caution">
    <text evidence="3">The sequence shown here is derived from an EMBL/GenBank/DDBJ whole genome shotgun (WGS) entry which is preliminary data.</text>
</comment>
<accession>A0A0J7J9Q0</accession>
<keyword evidence="1" id="KW-0472">Membrane</keyword>
<protein>
    <submittedName>
        <fullName evidence="3">PEP-CTERM protein-sorting domain</fullName>
    </submittedName>
</protein>
<evidence type="ECO:0000259" key="2">
    <source>
        <dbReference type="Pfam" id="PF07589"/>
    </source>
</evidence>
<dbReference type="PATRIC" id="fig|1658765.3.peg.781"/>
<dbReference type="Proteomes" id="UP000036102">
    <property type="component" value="Unassembled WGS sequence"/>
</dbReference>
<sequence>MGIAYKKLGAVFARAGILASILMAASSFLIPSITEASIITVDPGDYAEGADLSNVSPFVTLQYLDGSYGSYPIKAKRSFFSGDLTFGTMQSQWVQCVGRYECAQGFGMAFTHSPRWVSFSMTLTNIVLSELSTLVWHAFDEVGDEIAWQRTITYGLEPGQFYSWNIAVPNMKYLVVGGGGYPSPGEFNQLSFAVGVAEPSALALFSLGLMGLFFKRRVIHLEAGLRNRQT</sequence>
<gene>
    <name evidence="3" type="ORF">Msub_10787</name>
</gene>
<evidence type="ECO:0000313" key="3">
    <source>
        <dbReference type="EMBL" id="KMQ74601.1"/>
    </source>
</evidence>
<keyword evidence="1" id="KW-0812">Transmembrane</keyword>
<dbReference type="Pfam" id="PF07589">
    <property type="entry name" value="PEP-CTERM"/>
    <property type="match status" value="1"/>
</dbReference>
<feature type="domain" description="Ice-binding protein C-terminal" evidence="2">
    <location>
        <begin position="198"/>
        <end position="217"/>
    </location>
</feature>
<keyword evidence="1" id="KW-1133">Transmembrane helix</keyword>